<dbReference type="InterPro" id="IPR017871">
    <property type="entry name" value="ABC_transporter-like_CS"/>
</dbReference>
<dbReference type="InterPro" id="IPR003593">
    <property type="entry name" value="AAA+_ATPase"/>
</dbReference>
<accession>A0A0P8YTW3</accession>
<evidence type="ECO:0000256" key="6">
    <source>
        <dbReference type="ARBA" id="ARBA00022840"/>
    </source>
</evidence>
<dbReference type="Pfam" id="PF00664">
    <property type="entry name" value="ABC_membrane"/>
    <property type="match status" value="1"/>
</dbReference>
<organism evidence="12 13">
    <name type="scientific">Oxobacter pfennigii</name>
    <dbReference type="NCBI Taxonomy" id="36849"/>
    <lineage>
        <taxon>Bacteria</taxon>
        <taxon>Bacillati</taxon>
        <taxon>Bacillota</taxon>
        <taxon>Clostridia</taxon>
        <taxon>Eubacteriales</taxon>
        <taxon>Clostridiaceae</taxon>
        <taxon>Oxobacter</taxon>
    </lineage>
</organism>
<dbReference type="STRING" id="36849.OXPF_33770"/>
<dbReference type="AlphaFoldDB" id="A0A0P8YTW3"/>
<evidence type="ECO:0000256" key="7">
    <source>
        <dbReference type="ARBA" id="ARBA00022989"/>
    </source>
</evidence>
<dbReference type="SUPFAM" id="SSF90123">
    <property type="entry name" value="ABC transporter transmembrane region"/>
    <property type="match status" value="1"/>
</dbReference>
<dbReference type="OrthoDB" id="9762778at2"/>
<dbReference type="Pfam" id="PF00005">
    <property type="entry name" value="ABC_tran"/>
    <property type="match status" value="1"/>
</dbReference>
<dbReference type="PANTHER" id="PTHR43394">
    <property type="entry name" value="ATP-DEPENDENT PERMEASE MDL1, MITOCHONDRIAL"/>
    <property type="match status" value="1"/>
</dbReference>
<feature type="transmembrane region" description="Helical" evidence="9">
    <location>
        <begin position="60"/>
        <end position="83"/>
    </location>
</feature>
<dbReference type="GO" id="GO:0016887">
    <property type="term" value="F:ATP hydrolysis activity"/>
    <property type="evidence" value="ECO:0007669"/>
    <property type="project" value="InterPro"/>
</dbReference>
<keyword evidence="6 12" id="KW-0067">ATP-binding</keyword>
<feature type="transmembrane region" description="Helical" evidence="9">
    <location>
        <begin position="12"/>
        <end position="29"/>
    </location>
</feature>
<evidence type="ECO:0000256" key="5">
    <source>
        <dbReference type="ARBA" id="ARBA00022741"/>
    </source>
</evidence>
<evidence type="ECO:0000256" key="3">
    <source>
        <dbReference type="ARBA" id="ARBA00022475"/>
    </source>
</evidence>
<evidence type="ECO:0000256" key="9">
    <source>
        <dbReference type="SAM" id="Phobius"/>
    </source>
</evidence>
<dbReference type="GO" id="GO:0005524">
    <property type="term" value="F:ATP binding"/>
    <property type="evidence" value="ECO:0007669"/>
    <property type="project" value="UniProtKB-KW"/>
</dbReference>
<evidence type="ECO:0000313" key="12">
    <source>
        <dbReference type="EMBL" id="KPU43127.1"/>
    </source>
</evidence>
<dbReference type="EMBL" id="LKET01000043">
    <property type="protein sequence ID" value="KPU43127.1"/>
    <property type="molecule type" value="Genomic_DNA"/>
</dbReference>
<keyword evidence="13" id="KW-1185">Reference proteome</keyword>
<dbReference type="SMART" id="SM00382">
    <property type="entry name" value="AAA"/>
    <property type="match status" value="1"/>
</dbReference>
<evidence type="ECO:0000259" key="10">
    <source>
        <dbReference type="PROSITE" id="PS50893"/>
    </source>
</evidence>
<dbReference type="PROSITE" id="PS50893">
    <property type="entry name" value="ABC_TRANSPORTER_2"/>
    <property type="match status" value="1"/>
</dbReference>
<dbReference type="PROSITE" id="PS50929">
    <property type="entry name" value="ABC_TM1F"/>
    <property type="match status" value="1"/>
</dbReference>
<evidence type="ECO:0000259" key="11">
    <source>
        <dbReference type="PROSITE" id="PS50929"/>
    </source>
</evidence>
<dbReference type="InterPro" id="IPR011527">
    <property type="entry name" value="ABC1_TM_dom"/>
</dbReference>
<feature type="transmembrane region" description="Helical" evidence="9">
    <location>
        <begin position="238"/>
        <end position="259"/>
    </location>
</feature>
<dbReference type="InterPro" id="IPR027417">
    <property type="entry name" value="P-loop_NTPase"/>
</dbReference>
<dbReference type="InterPro" id="IPR036640">
    <property type="entry name" value="ABC1_TM_sf"/>
</dbReference>
<keyword evidence="5" id="KW-0547">Nucleotide-binding</keyword>
<evidence type="ECO:0000313" key="13">
    <source>
        <dbReference type="Proteomes" id="UP000050326"/>
    </source>
</evidence>
<dbReference type="RefSeq" id="WP_054876368.1">
    <property type="nucleotide sequence ID" value="NZ_LKET01000043.1"/>
</dbReference>
<protein>
    <submittedName>
        <fullName evidence="12">Putative ABC transporter ATP-binding protein</fullName>
    </submittedName>
</protein>
<dbReference type="PROSITE" id="PS00211">
    <property type="entry name" value="ABC_TRANSPORTER_1"/>
    <property type="match status" value="1"/>
</dbReference>
<dbReference type="Proteomes" id="UP000050326">
    <property type="component" value="Unassembled WGS sequence"/>
</dbReference>
<dbReference type="InterPro" id="IPR039421">
    <property type="entry name" value="Type_1_exporter"/>
</dbReference>
<feature type="transmembrane region" description="Helical" evidence="9">
    <location>
        <begin position="158"/>
        <end position="175"/>
    </location>
</feature>
<evidence type="ECO:0000256" key="8">
    <source>
        <dbReference type="ARBA" id="ARBA00023136"/>
    </source>
</evidence>
<feature type="transmembrane region" description="Helical" evidence="9">
    <location>
        <begin position="279"/>
        <end position="297"/>
    </location>
</feature>
<evidence type="ECO:0000256" key="4">
    <source>
        <dbReference type="ARBA" id="ARBA00022692"/>
    </source>
</evidence>
<dbReference type="Gene3D" id="3.40.50.300">
    <property type="entry name" value="P-loop containing nucleotide triphosphate hydrolases"/>
    <property type="match status" value="1"/>
</dbReference>
<dbReference type="InterPro" id="IPR003439">
    <property type="entry name" value="ABC_transporter-like_ATP-bd"/>
</dbReference>
<evidence type="ECO:0000256" key="2">
    <source>
        <dbReference type="ARBA" id="ARBA00022448"/>
    </source>
</evidence>
<comment type="caution">
    <text evidence="12">The sequence shown here is derived from an EMBL/GenBank/DDBJ whole genome shotgun (WGS) entry which is preliminary data.</text>
</comment>
<keyword evidence="2" id="KW-0813">Transport</keyword>
<dbReference type="PANTHER" id="PTHR43394:SF1">
    <property type="entry name" value="ATP-BINDING CASSETTE SUB-FAMILY B MEMBER 10, MITOCHONDRIAL"/>
    <property type="match status" value="1"/>
</dbReference>
<feature type="domain" description="ABC transporter" evidence="10">
    <location>
        <begin position="331"/>
        <end position="566"/>
    </location>
</feature>
<dbReference type="GO" id="GO:0015421">
    <property type="term" value="F:ABC-type oligopeptide transporter activity"/>
    <property type="evidence" value="ECO:0007669"/>
    <property type="project" value="TreeGrafter"/>
</dbReference>
<evidence type="ECO:0000256" key="1">
    <source>
        <dbReference type="ARBA" id="ARBA00004651"/>
    </source>
</evidence>
<sequence length="576" mass="64058">MFKLLKNIKGSAIIFAILAPLMMFVEVYMDLMQPKFLADIIDIGIATNDTSYVFSTGWKMIIAAFIGFIGGSGCAVFSAMAAMNTGEKLRQRLFDKIQTLSFLEIDKLKTSSLITRLTNDVSQVQAMVLMSLRVAVRSPLLCLGSIIMAVTLSKKLSIIFLVAIPLILFSVIIILKKSFPLFTLVQEKMDNVNTVMRESILGVRVIKAFTIEDKHKERFEHTNYNLMNMSIKAQNMNIILWPVVTLAMNLSVIAVLWFGGNMTIKGDLEIGKIMAFINYLVQIMNSLISVVMLVLNFSRAKASSERINEVLETVPSIQDKIDSVDMKGFDIEFENVSFKYNEHSENVLTDISLKINAGEKVGIIGATGSGKSSFVNLIPRLYDPTEGRIKIGGTDIKNIKVKDLRKNIGVVLQDSILFSGTIEDNLKFGKPGADKNFMEDAVMDAQASDFIMERDEKFKSTIEQRGKNFSGGQKQRLSIARTLIKNPKILIMDDSSSALDMATELRLQNAIKKRMADTTVLIIAQRISAVMDADKIIVLDNGKISAIGTHNDLLEKNEIYRSTAVSQLGEEVLIRV</sequence>
<reference evidence="12 13" key="1">
    <citation type="submission" date="2015-09" db="EMBL/GenBank/DDBJ databases">
        <title>Genome sequence of Oxobacter pfennigii DSM 3222.</title>
        <authorList>
            <person name="Poehlein A."/>
            <person name="Bengelsdorf F.R."/>
            <person name="Schiel-Bengelsdorf B."/>
            <person name="Duerre P."/>
            <person name="Daniel R."/>
        </authorList>
    </citation>
    <scope>NUCLEOTIDE SEQUENCE [LARGE SCALE GENOMIC DNA]</scope>
    <source>
        <strain evidence="12 13">DSM 3222</strain>
    </source>
</reference>
<feature type="domain" description="ABC transmembrane type-1" evidence="11">
    <location>
        <begin position="17"/>
        <end position="299"/>
    </location>
</feature>
<dbReference type="SUPFAM" id="SSF52540">
    <property type="entry name" value="P-loop containing nucleoside triphosphate hydrolases"/>
    <property type="match status" value="1"/>
</dbReference>
<keyword evidence="7 9" id="KW-1133">Transmembrane helix</keyword>
<name>A0A0P8YTW3_9CLOT</name>
<dbReference type="PATRIC" id="fig|36849.3.peg.3575"/>
<proteinExistence type="predicted"/>
<keyword evidence="4 9" id="KW-0812">Transmembrane</keyword>
<dbReference type="GO" id="GO:0005886">
    <property type="term" value="C:plasma membrane"/>
    <property type="evidence" value="ECO:0007669"/>
    <property type="project" value="UniProtKB-SubCell"/>
</dbReference>
<dbReference type="Gene3D" id="1.20.1560.10">
    <property type="entry name" value="ABC transporter type 1, transmembrane domain"/>
    <property type="match status" value="1"/>
</dbReference>
<gene>
    <name evidence="12" type="ORF">OXPF_33770</name>
</gene>
<dbReference type="FunFam" id="3.40.50.300:FF:000221">
    <property type="entry name" value="Multidrug ABC transporter ATP-binding protein"/>
    <property type="match status" value="1"/>
</dbReference>
<feature type="transmembrane region" description="Helical" evidence="9">
    <location>
        <begin position="134"/>
        <end position="152"/>
    </location>
</feature>
<dbReference type="CDD" id="cd18548">
    <property type="entry name" value="ABC_6TM_Tm287_like"/>
    <property type="match status" value="1"/>
</dbReference>
<comment type="subcellular location">
    <subcellularLocation>
        <location evidence="1">Cell membrane</location>
        <topology evidence="1">Multi-pass membrane protein</topology>
    </subcellularLocation>
</comment>
<keyword evidence="8 9" id="KW-0472">Membrane</keyword>
<keyword evidence="3" id="KW-1003">Cell membrane</keyword>